<dbReference type="AlphaFoldDB" id="A0A1H0EZL6"/>
<proteinExistence type="predicted"/>
<dbReference type="NCBIfam" id="TIGR03370">
    <property type="entry name" value="VPLPA-CTERM"/>
    <property type="match status" value="1"/>
</dbReference>
<evidence type="ECO:0000256" key="1">
    <source>
        <dbReference type="SAM" id="SignalP"/>
    </source>
</evidence>
<keyword evidence="3" id="KW-1185">Reference proteome</keyword>
<dbReference type="Proteomes" id="UP000324252">
    <property type="component" value="Unassembled WGS sequence"/>
</dbReference>
<sequence length="229" mass="24972">MFRKIVLSAAFAVGAVSAAQAATYTFDFTVPRADNQEAQYYTSNEDASFGVTVEGFYYSLLGSSYVQGGAIDVDSNSYGLISQNGWDEHHTIDSWGSDESMKFTFDNGALVTLTNIVISWAEGYGWYDLFGDDSLIGSSRFGTPASSDEYNSFAVGTRTHSIYYHRTCGNRFSGYYNCSYTDYKESGIKIESITVEYTAPPSVVPLPAGAPLLLGGFGALAFLRRRKSA</sequence>
<evidence type="ECO:0000313" key="3">
    <source>
        <dbReference type="Proteomes" id="UP000324252"/>
    </source>
</evidence>
<organism evidence="2 3">
    <name type="scientific">Lutimaribacter pacificus</name>
    <dbReference type="NCBI Taxonomy" id="391948"/>
    <lineage>
        <taxon>Bacteria</taxon>
        <taxon>Pseudomonadati</taxon>
        <taxon>Pseudomonadota</taxon>
        <taxon>Alphaproteobacteria</taxon>
        <taxon>Rhodobacterales</taxon>
        <taxon>Roseobacteraceae</taxon>
        <taxon>Lutimaribacter</taxon>
    </lineage>
</organism>
<dbReference type="InterPro" id="IPR022472">
    <property type="entry name" value="VPLPA-CTERM"/>
</dbReference>
<protein>
    <submittedName>
        <fullName evidence="2">VPLPA-CTERM protein sorting domain-containing protein</fullName>
    </submittedName>
</protein>
<reference evidence="2 3" key="1">
    <citation type="submission" date="2016-11" db="EMBL/GenBank/DDBJ databases">
        <authorList>
            <person name="Varghese N."/>
            <person name="Submissions S."/>
        </authorList>
    </citation>
    <scope>NUCLEOTIDE SEQUENCE [LARGE SCALE GENOMIC DNA]</scope>
    <source>
        <strain evidence="2 3">DSM 29620</strain>
    </source>
</reference>
<accession>A0A1H0EZL6</accession>
<gene>
    <name evidence="2" type="ORF">SAMN05444142_105127</name>
</gene>
<keyword evidence="1" id="KW-0732">Signal</keyword>
<dbReference type="EMBL" id="FQZZ01000005">
    <property type="protein sequence ID" value="SHK42876.1"/>
    <property type="molecule type" value="Genomic_DNA"/>
</dbReference>
<name>A0A1H0EZL6_9RHOB</name>
<feature type="signal peptide" evidence="1">
    <location>
        <begin position="1"/>
        <end position="21"/>
    </location>
</feature>
<evidence type="ECO:0000313" key="2">
    <source>
        <dbReference type="EMBL" id="SHK42876.1"/>
    </source>
</evidence>
<dbReference type="RefSeq" id="WP_188129165.1">
    <property type="nucleotide sequence ID" value="NZ_FNIO01000002.1"/>
</dbReference>
<feature type="chain" id="PRO_5015064530" evidence="1">
    <location>
        <begin position="22"/>
        <end position="229"/>
    </location>
</feature>